<reference evidence="1 2" key="1">
    <citation type="submission" date="2016-10" db="EMBL/GenBank/DDBJ databases">
        <title>The Draft Genome Sequence of the Potato Rhizosphere Bacteria Ochrobactrum sp. IPA7.2.</title>
        <authorList>
            <person name="Gogoleva N.E."/>
            <person name="Khlopko Y.A."/>
            <person name="Burygin G.L."/>
            <person name="Plotnikov A.O."/>
        </authorList>
    </citation>
    <scope>NUCLEOTIDE SEQUENCE [LARGE SCALE GENOMIC DNA]</scope>
    <source>
        <strain evidence="1 2">IPA7.2</strain>
    </source>
</reference>
<dbReference type="AlphaFoldDB" id="A0A1J6HMH2"/>
<organism evidence="1 2">
    <name type="scientific">Brucella cytisi</name>
    <dbReference type="NCBI Taxonomy" id="407152"/>
    <lineage>
        <taxon>Bacteria</taxon>
        <taxon>Pseudomonadati</taxon>
        <taxon>Pseudomonadota</taxon>
        <taxon>Alphaproteobacteria</taxon>
        <taxon>Hyphomicrobiales</taxon>
        <taxon>Brucellaceae</taxon>
        <taxon>Brucella/Ochrobactrum group</taxon>
        <taxon>Brucella</taxon>
    </lineage>
</organism>
<dbReference type="GO" id="GO:0045892">
    <property type="term" value="P:negative regulation of DNA-templated transcription"/>
    <property type="evidence" value="ECO:0007669"/>
    <property type="project" value="InterPro"/>
</dbReference>
<evidence type="ECO:0000313" key="2">
    <source>
        <dbReference type="Proteomes" id="UP000182985"/>
    </source>
</evidence>
<gene>
    <name evidence="1" type="ORF">BLA27_06595</name>
</gene>
<dbReference type="EMBL" id="MOEC01000005">
    <property type="protein sequence ID" value="OIS94189.1"/>
    <property type="molecule type" value="Genomic_DNA"/>
</dbReference>
<dbReference type="Pfam" id="PF09228">
    <property type="entry name" value="Prok-TraM"/>
    <property type="match status" value="1"/>
</dbReference>
<dbReference type="RefSeq" id="WP_071631004.1">
    <property type="nucleotide sequence ID" value="NZ_JBCAUP010000025.1"/>
</dbReference>
<protein>
    <recommendedName>
        <fullName evidence="3">Transcriptional repressor TraM</fullName>
    </recommendedName>
</protein>
<accession>A0A1J6HMH2</accession>
<keyword evidence="2" id="KW-1185">Reference proteome</keyword>
<evidence type="ECO:0000313" key="1">
    <source>
        <dbReference type="EMBL" id="OIS94189.1"/>
    </source>
</evidence>
<dbReference type="OrthoDB" id="8246915at2"/>
<dbReference type="Gene3D" id="1.10.287.160">
    <property type="entry name" value="HR1 repeat"/>
    <property type="match status" value="1"/>
</dbReference>
<comment type="caution">
    <text evidence="1">The sequence shown here is derived from an EMBL/GenBank/DDBJ whole genome shotgun (WGS) entry which is preliminary data.</text>
</comment>
<dbReference type="InterPro" id="IPR015309">
    <property type="entry name" value="Tscrpt_rep_TraM"/>
</dbReference>
<evidence type="ECO:0008006" key="3">
    <source>
        <dbReference type="Google" id="ProtNLM"/>
    </source>
</evidence>
<dbReference type="SUPFAM" id="SSF109631">
    <property type="entry name" value="Transcriptional repressor TraM"/>
    <property type="match status" value="1"/>
</dbReference>
<dbReference type="Proteomes" id="UP000182985">
    <property type="component" value="Unassembled WGS sequence"/>
</dbReference>
<dbReference type="InterPro" id="IPR036336">
    <property type="entry name" value="Tscrpt_rep_TraM_sf"/>
</dbReference>
<proteinExistence type="predicted"/>
<name>A0A1J6HMH2_9HYPH</name>
<sequence>MRSENDTDLATVIRPLIGLTQDLRLATLENIVIDAIRHHRDLVNKSDALFQSLPEECRSGQTTDNPEYVEYIKSAIDMHTHMSGLTTLLGVLGYVPDVN</sequence>